<evidence type="ECO:0008006" key="4">
    <source>
        <dbReference type="Google" id="ProtNLM"/>
    </source>
</evidence>
<gene>
    <name evidence="2" type="ORF">M9Y10_020134</name>
</gene>
<feature type="region of interest" description="Disordered" evidence="1">
    <location>
        <begin position="1"/>
        <end position="21"/>
    </location>
</feature>
<dbReference type="InterPro" id="IPR025659">
    <property type="entry name" value="Tubby-like_C"/>
</dbReference>
<evidence type="ECO:0000256" key="1">
    <source>
        <dbReference type="SAM" id="MobiDB-lite"/>
    </source>
</evidence>
<feature type="compositionally biased region" description="Polar residues" evidence="1">
    <location>
        <begin position="175"/>
        <end position="191"/>
    </location>
</feature>
<feature type="compositionally biased region" description="Low complexity" evidence="1">
    <location>
        <begin position="161"/>
        <end position="174"/>
    </location>
</feature>
<feature type="region of interest" description="Disordered" evidence="1">
    <location>
        <begin position="82"/>
        <end position="102"/>
    </location>
</feature>
<keyword evidence="3" id="KW-1185">Reference proteome</keyword>
<dbReference type="EMBL" id="JAPFFF010000029">
    <property type="protein sequence ID" value="KAK8846130.1"/>
    <property type="molecule type" value="Genomic_DNA"/>
</dbReference>
<accession>A0ABR2HFD8</accession>
<organism evidence="2 3">
    <name type="scientific">Tritrichomonas musculus</name>
    <dbReference type="NCBI Taxonomy" id="1915356"/>
    <lineage>
        <taxon>Eukaryota</taxon>
        <taxon>Metamonada</taxon>
        <taxon>Parabasalia</taxon>
        <taxon>Tritrichomonadida</taxon>
        <taxon>Tritrichomonadidae</taxon>
        <taxon>Tritrichomonas</taxon>
    </lineage>
</organism>
<feature type="compositionally biased region" description="Low complexity" evidence="1">
    <location>
        <begin position="121"/>
        <end position="143"/>
    </location>
</feature>
<feature type="compositionally biased region" description="Polar residues" evidence="1">
    <location>
        <begin position="144"/>
        <end position="160"/>
    </location>
</feature>
<comment type="caution">
    <text evidence="2">The sequence shown here is derived from an EMBL/GenBank/DDBJ whole genome shotgun (WGS) entry which is preliminary data.</text>
</comment>
<feature type="region of interest" description="Disordered" evidence="1">
    <location>
        <begin position="121"/>
        <end position="195"/>
    </location>
</feature>
<sequence length="447" mass="49670">MSIPSIKFPMRNRPGPPLNQKSKVKLALSSSYSDYSYGSDIPSIGAVDADDTPSRTAFLSSASLESEEDYPAHEVDWKAKTKNPAAKNQNNNNINNNNNNNKNMQVQRKIEIDDFDSNSSDNAFIFKPNNSNNNASINPNNSNEMNGSQQNTIAQSQNQINTPVTANSNNNTSSLQLSPEVQTTDSANSNEKNSHKNKISSFLVFRQSSKKGKFRMEENSKVVFFGSESKDSKGKIFQITTNAPISSKIQNDSLKGFVRIDSGHDAFTVYTTEEKFNDDREGELCGIEIGTETAHQPSSSKKKCKKVKILITKDGKPHYPISRRKSLSKIIQVFSKNQDKNAQENGQIDFLSNLESSYSTLKLDRFEYFESINPSTSPPDDGKQKTEELSKLFINPSSKNFIIRDKDDNTLLILYKIASDSFHVSFCKPITPIIAFGISMSVISAGS</sequence>
<protein>
    <recommendedName>
        <fullName evidence="4">Tubby C-terminal domain-containing protein</fullName>
    </recommendedName>
</protein>
<dbReference type="Proteomes" id="UP001470230">
    <property type="component" value="Unassembled WGS sequence"/>
</dbReference>
<dbReference type="Gene3D" id="3.20.90.10">
    <property type="entry name" value="Tubby Protein, Chain A"/>
    <property type="match status" value="1"/>
</dbReference>
<reference evidence="2 3" key="1">
    <citation type="submission" date="2024-04" db="EMBL/GenBank/DDBJ databases">
        <title>Tritrichomonas musculus Genome.</title>
        <authorList>
            <person name="Alves-Ferreira E."/>
            <person name="Grigg M."/>
            <person name="Lorenzi H."/>
            <person name="Galac M."/>
        </authorList>
    </citation>
    <scope>NUCLEOTIDE SEQUENCE [LARGE SCALE GENOMIC DNA]</scope>
    <source>
        <strain evidence="2 3">EAF2021</strain>
    </source>
</reference>
<name>A0ABR2HFD8_9EUKA</name>
<evidence type="ECO:0000313" key="3">
    <source>
        <dbReference type="Proteomes" id="UP001470230"/>
    </source>
</evidence>
<proteinExistence type="predicted"/>
<evidence type="ECO:0000313" key="2">
    <source>
        <dbReference type="EMBL" id="KAK8846130.1"/>
    </source>
</evidence>